<sequence length="312" mass="33464">MASFRSISNILAVLVLLTLQATDPALSQRLSGNLTCSTRGVFTNKVSRVYLDVSHNTCRGGPRGCQLQCSGGYGPLPYASFSVARDRFDGSCGCTCWTAPLTADQNFVAVTVEGDFQELFWDFNCNGVTNDGFDQLTLPGTLTAFNGCHLRGDFPGNHGDAVPASPPQLGLTACAAACGQMDGMDTFSLSVVNGQPFCLCWPERILNDGFVCTQNTNDRLFWDVHCQIADSDWNASMGPPEMEFAFDGTKTNYVPVASTCACPAASSSAVVRREVCDPVTVYDSVTVYESVTETVYLPMLAPTAQVNVPAPY</sequence>
<feature type="chain" id="PRO_5034506875" evidence="1">
    <location>
        <begin position="28"/>
        <end position="312"/>
    </location>
</feature>
<evidence type="ECO:0000313" key="3">
    <source>
        <dbReference type="Proteomes" id="UP000250266"/>
    </source>
</evidence>
<dbReference type="Proteomes" id="UP000250266">
    <property type="component" value="Unassembled WGS sequence"/>
</dbReference>
<reference evidence="2 3" key="1">
    <citation type="journal article" date="2016" name="Nat. Commun.">
        <title>Ectomycorrhizal ecology is imprinted in the genome of the dominant symbiotic fungus Cenococcum geophilum.</title>
        <authorList>
            <consortium name="DOE Joint Genome Institute"/>
            <person name="Peter M."/>
            <person name="Kohler A."/>
            <person name="Ohm R.A."/>
            <person name="Kuo A."/>
            <person name="Krutzmann J."/>
            <person name="Morin E."/>
            <person name="Arend M."/>
            <person name="Barry K.W."/>
            <person name="Binder M."/>
            <person name="Choi C."/>
            <person name="Clum A."/>
            <person name="Copeland A."/>
            <person name="Grisel N."/>
            <person name="Haridas S."/>
            <person name="Kipfer T."/>
            <person name="LaButti K."/>
            <person name="Lindquist E."/>
            <person name="Lipzen A."/>
            <person name="Maire R."/>
            <person name="Meier B."/>
            <person name="Mihaltcheva S."/>
            <person name="Molinier V."/>
            <person name="Murat C."/>
            <person name="Poggeler S."/>
            <person name="Quandt C.A."/>
            <person name="Sperisen C."/>
            <person name="Tritt A."/>
            <person name="Tisserant E."/>
            <person name="Crous P.W."/>
            <person name="Henrissat B."/>
            <person name="Nehls U."/>
            <person name="Egli S."/>
            <person name="Spatafora J.W."/>
            <person name="Grigoriev I.V."/>
            <person name="Martin F.M."/>
        </authorList>
    </citation>
    <scope>NUCLEOTIDE SEQUENCE [LARGE SCALE GENOMIC DNA]</scope>
    <source>
        <strain evidence="2 3">CBS 459.81</strain>
    </source>
</reference>
<proteinExistence type="predicted"/>
<dbReference type="AlphaFoldDB" id="A0A8E2JDX4"/>
<accession>A0A8E2JDX4</accession>
<name>A0A8E2JDX4_9PEZI</name>
<dbReference type="EMBL" id="KV745024">
    <property type="protein sequence ID" value="OCK79085.1"/>
    <property type="molecule type" value="Genomic_DNA"/>
</dbReference>
<organism evidence="2 3">
    <name type="scientific">Lepidopterella palustris CBS 459.81</name>
    <dbReference type="NCBI Taxonomy" id="1314670"/>
    <lineage>
        <taxon>Eukaryota</taxon>
        <taxon>Fungi</taxon>
        <taxon>Dikarya</taxon>
        <taxon>Ascomycota</taxon>
        <taxon>Pezizomycotina</taxon>
        <taxon>Dothideomycetes</taxon>
        <taxon>Pleosporomycetidae</taxon>
        <taxon>Mytilinidiales</taxon>
        <taxon>Argynnaceae</taxon>
        <taxon>Lepidopterella</taxon>
    </lineage>
</organism>
<protein>
    <submittedName>
        <fullName evidence="2">Uncharacterized protein</fullName>
    </submittedName>
</protein>
<gene>
    <name evidence="2" type="ORF">K432DRAFT_444168</name>
</gene>
<keyword evidence="3" id="KW-1185">Reference proteome</keyword>
<keyword evidence="1" id="KW-0732">Signal</keyword>
<evidence type="ECO:0000256" key="1">
    <source>
        <dbReference type="SAM" id="SignalP"/>
    </source>
</evidence>
<feature type="signal peptide" evidence="1">
    <location>
        <begin position="1"/>
        <end position="27"/>
    </location>
</feature>
<evidence type="ECO:0000313" key="2">
    <source>
        <dbReference type="EMBL" id="OCK79085.1"/>
    </source>
</evidence>